<evidence type="ECO:0000313" key="1">
    <source>
        <dbReference type="EMBL" id="KAK8788841.1"/>
    </source>
</evidence>
<gene>
    <name evidence="1" type="ORF">V5799_021386</name>
</gene>
<keyword evidence="2" id="KW-1185">Reference proteome</keyword>
<reference evidence="1 2" key="1">
    <citation type="journal article" date="2023" name="Arcadia Sci">
        <title>De novo assembly of a long-read Amblyomma americanum tick genome.</title>
        <authorList>
            <person name="Chou S."/>
            <person name="Poskanzer K.E."/>
            <person name="Rollins M."/>
            <person name="Thuy-Boun P.S."/>
        </authorList>
    </citation>
    <scope>NUCLEOTIDE SEQUENCE [LARGE SCALE GENOMIC DNA]</scope>
    <source>
        <strain evidence="1">F_SG_1</strain>
        <tissue evidence="1">Salivary glands</tissue>
    </source>
</reference>
<comment type="caution">
    <text evidence="1">The sequence shown here is derived from an EMBL/GenBank/DDBJ whole genome shotgun (WGS) entry which is preliminary data.</text>
</comment>
<proteinExistence type="predicted"/>
<sequence length="83" mass="10118">MELMKHLLHYSYPITYMVDDCVMKFAGETCQSFTCTHMWRLSYTSNWKAICFTFHLSPQHDDNHSQSYWSCSEPWKYREYRTS</sequence>
<name>A0AAQ4FPX1_AMBAM</name>
<dbReference type="Proteomes" id="UP001321473">
    <property type="component" value="Unassembled WGS sequence"/>
</dbReference>
<dbReference type="AlphaFoldDB" id="A0AAQ4FPX1"/>
<organism evidence="1 2">
    <name type="scientific">Amblyomma americanum</name>
    <name type="common">Lone star tick</name>
    <dbReference type="NCBI Taxonomy" id="6943"/>
    <lineage>
        <taxon>Eukaryota</taxon>
        <taxon>Metazoa</taxon>
        <taxon>Ecdysozoa</taxon>
        <taxon>Arthropoda</taxon>
        <taxon>Chelicerata</taxon>
        <taxon>Arachnida</taxon>
        <taxon>Acari</taxon>
        <taxon>Parasitiformes</taxon>
        <taxon>Ixodida</taxon>
        <taxon>Ixodoidea</taxon>
        <taxon>Ixodidae</taxon>
        <taxon>Amblyomminae</taxon>
        <taxon>Amblyomma</taxon>
    </lineage>
</organism>
<evidence type="ECO:0000313" key="2">
    <source>
        <dbReference type="Proteomes" id="UP001321473"/>
    </source>
</evidence>
<dbReference type="EMBL" id="JARKHS020000436">
    <property type="protein sequence ID" value="KAK8788841.1"/>
    <property type="molecule type" value="Genomic_DNA"/>
</dbReference>
<protein>
    <submittedName>
        <fullName evidence="1">Uncharacterized protein</fullName>
    </submittedName>
</protein>
<accession>A0AAQ4FPX1</accession>